<dbReference type="STRING" id="218851.A0A2G5FA06"/>
<dbReference type="SUPFAM" id="SSF49899">
    <property type="entry name" value="Concanavalin A-like lectins/glucanases"/>
    <property type="match status" value="1"/>
</dbReference>
<dbReference type="GO" id="GO:0048046">
    <property type="term" value="C:apoplast"/>
    <property type="evidence" value="ECO:0007669"/>
    <property type="project" value="UniProtKB-SubCell"/>
</dbReference>
<evidence type="ECO:0000256" key="3">
    <source>
        <dbReference type="ARBA" id="ARBA00023157"/>
    </source>
</evidence>
<evidence type="ECO:0000313" key="11">
    <source>
        <dbReference type="Proteomes" id="UP000230069"/>
    </source>
</evidence>
<dbReference type="Pfam" id="PF06955">
    <property type="entry name" value="XET_C"/>
    <property type="match status" value="1"/>
</dbReference>
<comment type="similarity">
    <text evidence="8">Belongs to the glycosyl hydrolase 16 family.</text>
</comment>
<dbReference type="PIRSF" id="PIRSF005604">
    <property type="entry name" value="XET"/>
    <property type="match status" value="1"/>
</dbReference>
<dbReference type="GO" id="GO:0071555">
    <property type="term" value="P:cell wall organization"/>
    <property type="evidence" value="ECO:0007669"/>
    <property type="project" value="UniProtKB-KW"/>
</dbReference>
<keyword evidence="4" id="KW-0325">Glycoprotein</keyword>
<dbReference type="InterPro" id="IPR008264">
    <property type="entry name" value="Beta_glucanase"/>
</dbReference>
<feature type="chain" id="PRO_5013425788" description="Xyloglucan endotransglucosylase/hydrolase" evidence="8">
    <location>
        <begin position="22"/>
        <end position="308"/>
    </location>
</feature>
<feature type="active site" description="Nucleophile" evidence="6">
    <location>
        <position position="113"/>
    </location>
</feature>
<dbReference type="PROSITE" id="PS51257">
    <property type="entry name" value="PROKAR_LIPOPROTEIN"/>
    <property type="match status" value="1"/>
</dbReference>
<dbReference type="PROSITE" id="PS51762">
    <property type="entry name" value="GH16_2"/>
    <property type="match status" value="1"/>
</dbReference>
<dbReference type="EC" id="2.4.1.207" evidence="8"/>
<evidence type="ECO:0000256" key="7">
    <source>
        <dbReference type="PIRSR" id="PIRSR005604-2"/>
    </source>
</evidence>
<comment type="function">
    <text evidence="8">Catalyzes xyloglucan endohydrolysis (XEH) and/or endotransglycosylation (XET). Cleaves and religates xyloglucan polymers, an essential constituent of the primary cell wall, and thereby participates in cell wall construction of growing tissues.</text>
</comment>
<organism evidence="10 11">
    <name type="scientific">Aquilegia coerulea</name>
    <name type="common">Rocky mountain columbine</name>
    <dbReference type="NCBI Taxonomy" id="218851"/>
    <lineage>
        <taxon>Eukaryota</taxon>
        <taxon>Viridiplantae</taxon>
        <taxon>Streptophyta</taxon>
        <taxon>Embryophyta</taxon>
        <taxon>Tracheophyta</taxon>
        <taxon>Spermatophyta</taxon>
        <taxon>Magnoliopsida</taxon>
        <taxon>Ranunculales</taxon>
        <taxon>Ranunculaceae</taxon>
        <taxon>Thalictroideae</taxon>
        <taxon>Aquilegia</taxon>
    </lineage>
</organism>
<dbReference type="InterPro" id="IPR013320">
    <property type="entry name" value="ConA-like_dom_sf"/>
</dbReference>
<dbReference type="InterPro" id="IPR008263">
    <property type="entry name" value="GH16_AS"/>
</dbReference>
<sequence>MGKLSALFIVNIISLIAIACGQCFVDEKISQSMYITWGDQHSYMSADGEELQYGLDKSSVENLYFYILAGSAVQSKYEYLFGTIEMQIKLVPGDSAGTVTAYYLSSTGVYHDEIDFEFLGNRTGQPYIIHTNVYTQGKGSREEQFYPWFDPSADFHNYTIQWEPNKIVWYIDGLPIRVFRNYENRGIPFPNKQGMKVYSSLWNADNWATRGGREKIDWNRSPFKAGLRRFRARTYKWNGPTSKYQCGPGDLLENVFNKLNFGQSKKDLSNNQMGQMKWVRDNYMIYDYCKDTMRFKGQMPSECYMQQY</sequence>
<keyword evidence="11" id="KW-1185">Reference proteome</keyword>
<dbReference type="PANTHER" id="PTHR31062">
    <property type="entry name" value="XYLOGLUCAN ENDOTRANSGLUCOSYLASE/HYDROLASE PROTEIN 8-RELATED"/>
    <property type="match status" value="1"/>
</dbReference>
<dbReference type="InterPro" id="IPR016455">
    <property type="entry name" value="XTH"/>
</dbReference>
<evidence type="ECO:0000256" key="2">
    <source>
        <dbReference type="ARBA" id="ARBA00022801"/>
    </source>
</evidence>
<dbReference type="AlphaFoldDB" id="A0A2G5FA06"/>
<keyword evidence="8" id="KW-0961">Cell wall biogenesis/degradation</keyword>
<evidence type="ECO:0000259" key="9">
    <source>
        <dbReference type="PROSITE" id="PS51762"/>
    </source>
</evidence>
<accession>A0A2G5FA06</accession>
<keyword evidence="3" id="KW-1015">Disulfide bond</keyword>
<name>A0A2G5FA06_AQUCA</name>
<keyword evidence="2 8" id="KW-0378">Hydrolase</keyword>
<keyword evidence="5 8" id="KW-0326">Glycosidase</keyword>
<comment type="subcellular location">
    <subcellularLocation>
        <location evidence="8">Secreted</location>
        <location evidence="8">Cell wall</location>
    </subcellularLocation>
    <subcellularLocation>
        <location evidence="8">Secreted</location>
        <location evidence="8">Extracellular space</location>
        <location evidence="8">Apoplast</location>
    </subcellularLocation>
</comment>
<dbReference type="GO" id="GO:0004553">
    <property type="term" value="F:hydrolase activity, hydrolyzing O-glycosyl compounds"/>
    <property type="evidence" value="ECO:0007669"/>
    <property type="project" value="InterPro"/>
</dbReference>
<dbReference type="Pfam" id="PF00722">
    <property type="entry name" value="Glyco_hydro_16"/>
    <property type="match status" value="1"/>
</dbReference>
<dbReference type="EMBL" id="KZ305018">
    <property type="protein sequence ID" value="PIA64832.1"/>
    <property type="molecule type" value="Genomic_DNA"/>
</dbReference>
<evidence type="ECO:0000313" key="10">
    <source>
        <dbReference type="EMBL" id="PIA64832.1"/>
    </source>
</evidence>
<dbReference type="GO" id="GO:0042546">
    <property type="term" value="P:cell wall biogenesis"/>
    <property type="evidence" value="ECO:0007669"/>
    <property type="project" value="InterPro"/>
</dbReference>
<evidence type="ECO:0000256" key="8">
    <source>
        <dbReference type="RuleBase" id="RU361120"/>
    </source>
</evidence>
<keyword evidence="8" id="KW-0964">Secreted</keyword>
<dbReference type="PRINTS" id="PR00737">
    <property type="entry name" value="GLHYDRLASE16"/>
</dbReference>
<evidence type="ECO:0000256" key="4">
    <source>
        <dbReference type="ARBA" id="ARBA00023180"/>
    </source>
</evidence>
<keyword evidence="1 8" id="KW-0808">Transferase</keyword>
<dbReference type="FunCoup" id="A0A2G5FA06">
    <property type="interactions" value="243"/>
</dbReference>
<dbReference type="GO" id="GO:0010411">
    <property type="term" value="P:xyloglucan metabolic process"/>
    <property type="evidence" value="ECO:0007669"/>
    <property type="project" value="InterPro"/>
</dbReference>
<evidence type="ECO:0000256" key="6">
    <source>
        <dbReference type="PIRSR" id="PIRSR005604-1"/>
    </source>
</evidence>
<evidence type="ECO:0000256" key="1">
    <source>
        <dbReference type="ARBA" id="ARBA00022679"/>
    </source>
</evidence>
<comment type="PTM">
    <text evidence="8">Contains at least one intrachain disulfide bond essential for its enzymatic activity.</text>
</comment>
<dbReference type="OrthoDB" id="4781at2759"/>
<reference evidence="10 11" key="1">
    <citation type="submission" date="2017-09" db="EMBL/GenBank/DDBJ databases">
        <title>WGS assembly of Aquilegia coerulea Goldsmith.</title>
        <authorList>
            <person name="Hodges S."/>
            <person name="Kramer E."/>
            <person name="Nordborg M."/>
            <person name="Tomkins J."/>
            <person name="Borevitz J."/>
            <person name="Derieg N."/>
            <person name="Yan J."/>
            <person name="Mihaltcheva S."/>
            <person name="Hayes R.D."/>
            <person name="Rokhsar D."/>
        </authorList>
    </citation>
    <scope>NUCLEOTIDE SEQUENCE [LARGE SCALE GENOMIC DNA]</scope>
    <source>
        <strain evidence="11">cv. Goldsmith</strain>
    </source>
</reference>
<dbReference type="GO" id="GO:0016762">
    <property type="term" value="F:xyloglucan:xyloglucosyl transferase activity"/>
    <property type="evidence" value="ECO:0007669"/>
    <property type="project" value="UniProtKB-EC"/>
</dbReference>
<dbReference type="CDD" id="cd02176">
    <property type="entry name" value="GH16_XET"/>
    <property type="match status" value="1"/>
</dbReference>
<evidence type="ECO:0000256" key="5">
    <source>
        <dbReference type="ARBA" id="ARBA00023295"/>
    </source>
</evidence>
<keyword evidence="8" id="KW-0732">Signal</keyword>
<protein>
    <recommendedName>
        <fullName evidence="8">Xyloglucan endotransglucosylase/hydrolase</fullName>
        <ecNumber evidence="8">2.4.1.207</ecNumber>
    </recommendedName>
</protein>
<dbReference type="InterPro" id="IPR010713">
    <property type="entry name" value="XET_C"/>
</dbReference>
<feature type="domain" description="GH16" evidence="9">
    <location>
        <begin position="6"/>
        <end position="227"/>
    </location>
</feature>
<feature type="glycosylation site" description="N-linked (GlcNAc...) asparagine" evidence="7">
    <location>
        <position position="121"/>
    </location>
</feature>
<dbReference type="Gene3D" id="2.60.120.200">
    <property type="match status" value="1"/>
</dbReference>
<proteinExistence type="inferred from homology"/>
<gene>
    <name evidence="10" type="ORF">AQUCO_00100359v1</name>
</gene>
<keyword evidence="8" id="KW-0052">Apoplast</keyword>
<feature type="signal peptide" evidence="8">
    <location>
        <begin position="1"/>
        <end position="21"/>
    </location>
</feature>
<dbReference type="PROSITE" id="PS01034">
    <property type="entry name" value="GH16_1"/>
    <property type="match status" value="1"/>
</dbReference>
<dbReference type="Proteomes" id="UP000230069">
    <property type="component" value="Unassembled WGS sequence"/>
</dbReference>
<feature type="active site" description="Proton donor" evidence="6">
    <location>
        <position position="117"/>
    </location>
</feature>
<dbReference type="InterPro" id="IPR044791">
    <property type="entry name" value="Beta-glucanase/XTH"/>
</dbReference>
<dbReference type="InParanoid" id="A0A2G5FA06"/>
<keyword evidence="8" id="KW-0134">Cell wall</keyword>
<dbReference type="InterPro" id="IPR000757">
    <property type="entry name" value="Beta-glucanase-like"/>
</dbReference>